<dbReference type="GO" id="GO:0043709">
    <property type="term" value="P:cell adhesion involved in single-species biofilm formation"/>
    <property type="evidence" value="ECO:0007669"/>
    <property type="project" value="TreeGrafter"/>
</dbReference>
<sequence>MKNAIIKTLVAASLAVMAGGAMADTGKIAFQGVITQGACTLGAGQQGTNMVVDMPQVPANKFTAAGDRSPAADFSITLLDCDVTTLNTAAFSFRPDAGSVVGTGLLSLENAGGAQNIAIRLEDDAGTQILFGGAAKSFTLVKGNNVLNFKAYFEATATGVTAGNARARAFFDVTYS</sequence>
<dbReference type="OrthoDB" id="8586454at2"/>
<dbReference type="InterPro" id="IPR050263">
    <property type="entry name" value="Bact_Fimbrial_Adh_Pro"/>
</dbReference>
<organism evidence="4 5">
    <name type="scientific">Bordetella avium (strain 197N)</name>
    <dbReference type="NCBI Taxonomy" id="360910"/>
    <lineage>
        <taxon>Bacteria</taxon>
        <taxon>Pseudomonadati</taxon>
        <taxon>Pseudomonadota</taxon>
        <taxon>Betaproteobacteria</taxon>
        <taxon>Burkholderiales</taxon>
        <taxon>Alcaligenaceae</taxon>
        <taxon>Bordetella</taxon>
    </lineage>
</organism>
<evidence type="ECO:0000256" key="2">
    <source>
        <dbReference type="SAM" id="SignalP"/>
    </source>
</evidence>
<dbReference type="GO" id="GO:0009289">
    <property type="term" value="C:pilus"/>
    <property type="evidence" value="ECO:0007669"/>
    <property type="project" value="InterPro"/>
</dbReference>
<evidence type="ECO:0000256" key="1">
    <source>
        <dbReference type="ARBA" id="ARBA00022729"/>
    </source>
</evidence>
<dbReference type="InterPro" id="IPR036937">
    <property type="entry name" value="Adhesion_dom_fimbrial_sf"/>
</dbReference>
<name>Q2L0Z3_BORA1</name>
<evidence type="ECO:0000259" key="3">
    <source>
        <dbReference type="Pfam" id="PF00419"/>
    </source>
</evidence>
<dbReference type="KEGG" id="bav:BAV1777"/>
<feature type="chain" id="PRO_5004211924" evidence="2">
    <location>
        <begin position="24"/>
        <end position="176"/>
    </location>
</feature>
<reference evidence="4 5" key="1">
    <citation type="journal article" date="2006" name="J. Bacteriol.">
        <title>Comparison of the genome sequence of the poultry pathogen Bordetella avium with those of B. bronchiseptica, B. pertussis, and B. parapertussis reveals extensive diversity in surface structures associated with host interaction.</title>
        <authorList>
            <person name="Sebaihia M."/>
            <person name="Preston A."/>
            <person name="Maskell D.J."/>
            <person name="Kuzmiak H."/>
            <person name="Connell T.D."/>
            <person name="King N.D."/>
            <person name="Orndorff P.E."/>
            <person name="Miyamoto D.M."/>
            <person name="Thomson N.R."/>
            <person name="Harris D."/>
            <person name="Goble A."/>
            <person name="Lord A."/>
            <person name="Murphy L."/>
            <person name="Quail M.A."/>
            <person name="Rutter S."/>
            <person name="Squares R."/>
            <person name="Squares S."/>
            <person name="Woodward J."/>
            <person name="Parkhill J."/>
            <person name="Temple L.M."/>
        </authorList>
    </citation>
    <scope>NUCLEOTIDE SEQUENCE [LARGE SCALE GENOMIC DNA]</scope>
    <source>
        <strain evidence="4 5">197N</strain>
    </source>
</reference>
<proteinExistence type="predicted"/>
<feature type="signal peptide" evidence="2">
    <location>
        <begin position="1"/>
        <end position="23"/>
    </location>
</feature>
<evidence type="ECO:0000313" key="4">
    <source>
        <dbReference type="EMBL" id="CAJ49385.1"/>
    </source>
</evidence>
<dbReference type="Gene3D" id="2.60.40.1090">
    <property type="entry name" value="Fimbrial-type adhesion domain"/>
    <property type="match status" value="1"/>
</dbReference>
<keyword evidence="1 2" id="KW-0732">Signal</keyword>
<dbReference type="EMBL" id="AM167904">
    <property type="protein sequence ID" value="CAJ49385.1"/>
    <property type="molecule type" value="Genomic_DNA"/>
</dbReference>
<dbReference type="eggNOG" id="COG3539">
    <property type="taxonomic scope" value="Bacteria"/>
</dbReference>
<dbReference type="Proteomes" id="UP000001977">
    <property type="component" value="Chromosome"/>
</dbReference>
<dbReference type="InterPro" id="IPR000259">
    <property type="entry name" value="Adhesion_dom_fimbrial"/>
</dbReference>
<dbReference type="RefSeq" id="WP_012417446.1">
    <property type="nucleotide sequence ID" value="NC_010645.1"/>
</dbReference>
<protein>
    <submittedName>
        <fullName evidence="4">Fimbrial subunit</fullName>
    </submittedName>
</protein>
<gene>
    <name evidence="4" type="ordered locus">BAV1777</name>
</gene>
<keyword evidence="5" id="KW-1185">Reference proteome</keyword>
<dbReference type="InterPro" id="IPR008966">
    <property type="entry name" value="Adhesion_dom_sf"/>
</dbReference>
<dbReference type="Pfam" id="PF00419">
    <property type="entry name" value="Fimbrial"/>
    <property type="match status" value="1"/>
</dbReference>
<dbReference type="HOGENOM" id="CLU_088965_0_0_4"/>
<dbReference type="GeneID" id="92935161"/>
<dbReference type="AlphaFoldDB" id="Q2L0Z3"/>
<evidence type="ECO:0000313" key="5">
    <source>
        <dbReference type="Proteomes" id="UP000001977"/>
    </source>
</evidence>
<dbReference type="PANTHER" id="PTHR33420:SF3">
    <property type="entry name" value="FIMBRIAL SUBUNIT ELFA"/>
    <property type="match status" value="1"/>
</dbReference>
<feature type="domain" description="Fimbrial-type adhesion" evidence="3">
    <location>
        <begin position="28"/>
        <end position="175"/>
    </location>
</feature>
<dbReference type="SUPFAM" id="SSF49401">
    <property type="entry name" value="Bacterial adhesins"/>
    <property type="match status" value="1"/>
</dbReference>
<dbReference type="STRING" id="360910.BAV1777"/>
<dbReference type="PANTHER" id="PTHR33420">
    <property type="entry name" value="FIMBRIAL SUBUNIT ELFA-RELATED"/>
    <property type="match status" value="1"/>
</dbReference>
<accession>Q2L0Z3</accession>